<dbReference type="GO" id="GO:0005829">
    <property type="term" value="C:cytosol"/>
    <property type="evidence" value="ECO:0007669"/>
    <property type="project" value="TreeGrafter"/>
</dbReference>
<comment type="caution">
    <text evidence="2">The sequence shown here is derived from an EMBL/GenBank/DDBJ whole genome shotgun (WGS) entry which is preliminary data.</text>
</comment>
<dbReference type="EMBL" id="JAGSXJ010000004">
    <property type="protein sequence ID" value="KAH6692248.1"/>
    <property type="molecule type" value="Genomic_DNA"/>
</dbReference>
<protein>
    <submittedName>
        <fullName evidence="2">Endoribonuclease L-PSP/chorismate mutase-like protein</fullName>
    </submittedName>
</protein>
<dbReference type="FunFam" id="3.30.1330.40:FF:000001">
    <property type="entry name" value="L-PSP family endoribonuclease"/>
    <property type="match status" value="1"/>
</dbReference>
<name>A0A9P9AB24_9PEZI</name>
<dbReference type="InterPro" id="IPR035959">
    <property type="entry name" value="RutC-like_sf"/>
</dbReference>
<dbReference type="AlphaFoldDB" id="A0A9P9AB24"/>
<gene>
    <name evidence="2" type="ORF">F5X68DRAFT_187948</name>
</gene>
<reference evidence="2" key="1">
    <citation type="journal article" date="2021" name="Nat. Commun.">
        <title>Genetic determinants of endophytism in the Arabidopsis root mycobiome.</title>
        <authorList>
            <person name="Mesny F."/>
            <person name="Miyauchi S."/>
            <person name="Thiergart T."/>
            <person name="Pickel B."/>
            <person name="Atanasova L."/>
            <person name="Karlsson M."/>
            <person name="Huettel B."/>
            <person name="Barry K.W."/>
            <person name="Haridas S."/>
            <person name="Chen C."/>
            <person name="Bauer D."/>
            <person name="Andreopoulos W."/>
            <person name="Pangilinan J."/>
            <person name="LaButti K."/>
            <person name="Riley R."/>
            <person name="Lipzen A."/>
            <person name="Clum A."/>
            <person name="Drula E."/>
            <person name="Henrissat B."/>
            <person name="Kohler A."/>
            <person name="Grigoriev I.V."/>
            <person name="Martin F.M."/>
            <person name="Hacquard S."/>
        </authorList>
    </citation>
    <scope>NUCLEOTIDE SEQUENCE</scope>
    <source>
        <strain evidence="2">MPI-SDFR-AT-0117</strain>
    </source>
</reference>
<dbReference type="PANTHER" id="PTHR11803">
    <property type="entry name" value="2-IMINOBUTANOATE/2-IMINOPROPANOATE DEAMINASE RIDA"/>
    <property type="match status" value="1"/>
</dbReference>
<evidence type="ECO:0000256" key="1">
    <source>
        <dbReference type="ARBA" id="ARBA00010552"/>
    </source>
</evidence>
<dbReference type="InterPro" id="IPR006175">
    <property type="entry name" value="YjgF/YER057c/UK114"/>
</dbReference>
<keyword evidence="3" id="KW-1185">Reference proteome</keyword>
<dbReference type="GO" id="GO:0019239">
    <property type="term" value="F:deaminase activity"/>
    <property type="evidence" value="ECO:0007669"/>
    <property type="project" value="TreeGrafter"/>
</dbReference>
<comment type="similarity">
    <text evidence="1">Belongs to the RutC family.</text>
</comment>
<evidence type="ECO:0000313" key="2">
    <source>
        <dbReference type="EMBL" id="KAH6692248.1"/>
    </source>
</evidence>
<dbReference type="PANTHER" id="PTHR11803:SF22">
    <property type="entry name" value="ENDORIBONUCLEASE FAMILY PROTEIN BRT1, PUTATIVE (AFU_ORTHOLOGUE AFUA_5G03780)-RELATED"/>
    <property type="match status" value="1"/>
</dbReference>
<evidence type="ECO:0000313" key="3">
    <source>
        <dbReference type="Proteomes" id="UP000770015"/>
    </source>
</evidence>
<dbReference type="CDD" id="cd00448">
    <property type="entry name" value="YjgF_YER057c_UK114_family"/>
    <property type="match status" value="1"/>
</dbReference>
<accession>A0A9P9AB24</accession>
<dbReference type="Gene3D" id="3.30.1330.40">
    <property type="entry name" value="RutC-like"/>
    <property type="match status" value="1"/>
</dbReference>
<dbReference type="GO" id="GO:0005739">
    <property type="term" value="C:mitochondrion"/>
    <property type="evidence" value="ECO:0007669"/>
    <property type="project" value="TreeGrafter"/>
</dbReference>
<dbReference type="InterPro" id="IPR006056">
    <property type="entry name" value="RidA"/>
</dbReference>
<dbReference type="OrthoDB" id="309640at2759"/>
<sequence>MSAKSAKSAVLTDKAPAPLAGIYSQAIVANGFVFVSGAVPTPLTRYSMDTTGKIIEGDVAAHTTPEDPANRAPQHQCIKNLGAILEAAGTSLENVVKVNVFIADMADFAAMNEVYSQYWGEVKPVRTCVAVKTLPLNTDVEIECTAVLPQAKL</sequence>
<dbReference type="SUPFAM" id="SSF55298">
    <property type="entry name" value="YjgF-like"/>
    <property type="match status" value="1"/>
</dbReference>
<proteinExistence type="inferred from homology"/>
<dbReference type="Proteomes" id="UP000770015">
    <property type="component" value="Unassembled WGS sequence"/>
</dbReference>
<dbReference type="Pfam" id="PF01042">
    <property type="entry name" value="Ribonuc_L-PSP"/>
    <property type="match status" value="1"/>
</dbReference>
<dbReference type="NCBIfam" id="TIGR00004">
    <property type="entry name" value="Rid family detoxifying hydrolase"/>
    <property type="match status" value="1"/>
</dbReference>
<organism evidence="2 3">
    <name type="scientific">Plectosphaerella plurivora</name>
    <dbReference type="NCBI Taxonomy" id="936078"/>
    <lineage>
        <taxon>Eukaryota</taxon>
        <taxon>Fungi</taxon>
        <taxon>Dikarya</taxon>
        <taxon>Ascomycota</taxon>
        <taxon>Pezizomycotina</taxon>
        <taxon>Sordariomycetes</taxon>
        <taxon>Hypocreomycetidae</taxon>
        <taxon>Glomerellales</taxon>
        <taxon>Plectosphaerellaceae</taxon>
        <taxon>Plectosphaerella</taxon>
    </lineage>
</organism>